<organism evidence="1 2">
    <name type="scientific">Mariniblastus fucicola</name>
    <dbReference type="NCBI Taxonomy" id="980251"/>
    <lineage>
        <taxon>Bacteria</taxon>
        <taxon>Pseudomonadati</taxon>
        <taxon>Planctomycetota</taxon>
        <taxon>Planctomycetia</taxon>
        <taxon>Pirellulales</taxon>
        <taxon>Pirellulaceae</taxon>
        <taxon>Mariniblastus</taxon>
    </lineage>
</organism>
<evidence type="ECO:0000313" key="1">
    <source>
        <dbReference type="EMBL" id="QEG20823.1"/>
    </source>
</evidence>
<dbReference type="Proteomes" id="UP000322214">
    <property type="component" value="Chromosome"/>
</dbReference>
<gene>
    <name evidence="1" type="ORF">MFFC18_06740</name>
</gene>
<dbReference type="KEGG" id="mff:MFFC18_06740"/>
<proteinExistence type="predicted"/>
<accession>A0A5B9PCE7</accession>
<keyword evidence="2" id="KW-1185">Reference proteome</keyword>
<name>A0A5B9PCE7_9BACT</name>
<reference evidence="1 2" key="1">
    <citation type="submission" date="2019-08" db="EMBL/GenBank/DDBJ databases">
        <title>Deep-cultivation of Planctomycetes and their phenomic and genomic characterization uncovers novel biology.</title>
        <authorList>
            <person name="Wiegand S."/>
            <person name="Jogler M."/>
            <person name="Boedeker C."/>
            <person name="Pinto D."/>
            <person name="Vollmers J."/>
            <person name="Rivas-Marin E."/>
            <person name="Kohn T."/>
            <person name="Peeters S.H."/>
            <person name="Heuer A."/>
            <person name="Rast P."/>
            <person name="Oberbeckmann S."/>
            <person name="Bunk B."/>
            <person name="Jeske O."/>
            <person name="Meyerdierks A."/>
            <person name="Storesund J.E."/>
            <person name="Kallscheuer N."/>
            <person name="Luecker S."/>
            <person name="Lage O.M."/>
            <person name="Pohl T."/>
            <person name="Merkel B.J."/>
            <person name="Hornburger P."/>
            <person name="Mueller R.-W."/>
            <person name="Bruemmer F."/>
            <person name="Labrenz M."/>
            <person name="Spormann A.M."/>
            <person name="Op den Camp H."/>
            <person name="Overmann J."/>
            <person name="Amann R."/>
            <person name="Jetten M.S.M."/>
            <person name="Mascher T."/>
            <person name="Medema M.H."/>
            <person name="Devos D.P."/>
            <person name="Kaster A.-K."/>
            <person name="Ovreas L."/>
            <person name="Rohde M."/>
            <person name="Galperin M.Y."/>
            <person name="Jogler C."/>
        </authorList>
    </citation>
    <scope>NUCLEOTIDE SEQUENCE [LARGE SCALE GENOMIC DNA]</scope>
    <source>
        <strain evidence="1 2">FC18</strain>
    </source>
</reference>
<dbReference type="EMBL" id="CP042912">
    <property type="protein sequence ID" value="QEG20823.1"/>
    <property type="molecule type" value="Genomic_DNA"/>
</dbReference>
<dbReference type="AlphaFoldDB" id="A0A5B9PCE7"/>
<protein>
    <submittedName>
        <fullName evidence="1">Uncharacterized protein</fullName>
    </submittedName>
</protein>
<evidence type="ECO:0000313" key="2">
    <source>
        <dbReference type="Proteomes" id="UP000322214"/>
    </source>
</evidence>
<sequence>MYSRSQWFCRISLVMSDRRTHPGNLAQGLKLDVQCRPKCVQAVSWYMFEQFHASNLVLRPERYCDLQSQMAAF</sequence>